<proteinExistence type="inferred from homology"/>
<keyword evidence="13" id="KW-0961">Cell wall biogenesis/degradation</keyword>
<evidence type="ECO:0000256" key="8">
    <source>
        <dbReference type="ARBA" id="ARBA00022960"/>
    </source>
</evidence>
<sequence length="364" mass="40442">MVRNIRINLFTVSVILMCIGIIMIYSSSSIYALERYKDGFFFLKRHLIFMLIGAFLTFMFMVIDYHKLKPIAQPFLLISILLLILVLIPEIGKEVAGARRWFRFKFLSFQPSELVNLAVIIYIADFISRKGNLVKTFLKGFLPPMCFLGLCVILILMQPDLGTAVALGFVALLMLFVAGVRPAYISSLILCSLPVLYILIFSVPYRRARIMAFINPWLDPKGTGFQIIQSQVALGSGGIFGVGLGHSKQKLFYLPAAHTDFIFSIIGEELGLLGTIGVIILFIIFIQQGIKIIKNAPDKFGYFLALGLVLMIVFRAIINIGVSCGILPTKGLPLPFISYGGSSFIFDMVSIGILVNIARTGEYP</sequence>
<dbReference type="InterPro" id="IPR001182">
    <property type="entry name" value="FtsW/RodA"/>
</dbReference>
<name>A0A2G9YHV5_9BACT</name>
<dbReference type="GO" id="GO:0008955">
    <property type="term" value="F:peptidoglycan glycosyltransferase activity"/>
    <property type="evidence" value="ECO:0007669"/>
    <property type="project" value="UniProtKB-EC"/>
</dbReference>
<keyword evidence="3" id="KW-1003">Cell membrane</keyword>
<dbReference type="Proteomes" id="UP000231292">
    <property type="component" value="Unassembled WGS sequence"/>
</dbReference>
<evidence type="ECO:0000256" key="10">
    <source>
        <dbReference type="ARBA" id="ARBA00022989"/>
    </source>
</evidence>
<evidence type="ECO:0000256" key="13">
    <source>
        <dbReference type="ARBA" id="ARBA00023316"/>
    </source>
</evidence>
<keyword evidence="4" id="KW-0132">Cell division</keyword>
<dbReference type="GO" id="GO:0051301">
    <property type="term" value="P:cell division"/>
    <property type="evidence" value="ECO:0007669"/>
    <property type="project" value="UniProtKB-KW"/>
</dbReference>
<evidence type="ECO:0000256" key="11">
    <source>
        <dbReference type="ARBA" id="ARBA00023136"/>
    </source>
</evidence>
<dbReference type="PANTHER" id="PTHR30474">
    <property type="entry name" value="CELL CYCLE PROTEIN"/>
    <property type="match status" value="1"/>
</dbReference>
<evidence type="ECO:0000256" key="19">
    <source>
        <dbReference type="ARBA" id="ARBA00044770"/>
    </source>
</evidence>
<evidence type="ECO:0000313" key="23">
    <source>
        <dbReference type="Proteomes" id="UP000231292"/>
    </source>
</evidence>
<comment type="caution">
    <text evidence="22">The sequence shown here is derived from an EMBL/GenBank/DDBJ whole genome shotgun (WGS) entry which is preliminary data.</text>
</comment>
<dbReference type="GO" id="GO:0071555">
    <property type="term" value="P:cell wall organization"/>
    <property type="evidence" value="ECO:0007669"/>
    <property type="project" value="UniProtKB-KW"/>
</dbReference>
<evidence type="ECO:0000256" key="7">
    <source>
        <dbReference type="ARBA" id="ARBA00022692"/>
    </source>
</evidence>
<dbReference type="EC" id="2.4.99.28" evidence="19"/>
<evidence type="ECO:0000256" key="17">
    <source>
        <dbReference type="ARBA" id="ARBA00041185"/>
    </source>
</evidence>
<dbReference type="InterPro" id="IPR013437">
    <property type="entry name" value="FtsW"/>
</dbReference>
<evidence type="ECO:0000256" key="18">
    <source>
        <dbReference type="ARBA" id="ARBA00041418"/>
    </source>
</evidence>
<dbReference type="InterPro" id="IPR018365">
    <property type="entry name" value="Cell_cycle_FtsW-rel_CS"/>
</dbReference>
<dbReference type="GO" id="GO:0009252">
    <property type="term" value="P:peptidoglycan biosynthetic process"/>
    <property type="evidence" value="ECO:0007669"/>
    <property type="project" value="UniProtKB-KW"/>
</dbReference>
<accession>A0A2G9YHV5</accession>
<dbReference type="GO" id="GO:0015648">
    <property type="term" value="F:lipid-linked peptidoglycan transporter activity"/>
    <property type="evidence" value="ECO:0007669"/>
    <property type="project" value="TreeGrafter"/>
</dbReference>
<evidence type="ECO:0000256" key="5">
    <source>
        <dbReference type="ARBA" id="ARBA00022676"/>
    </source>
</evidence>
<keyword evidence="7 21" id="KW-0812">Transmembrane</keyword>
<dbReference type="PROSITE" id="PS00428">
    <property type="entry name" value="FTSW_RODA_SPOVE"/>
    <property type="match status" value="1"/>
</dbReference>
<feature type="transmembrane region" description="Helical" evidence="21">
    <location>
        <begin position="104"/>
        <end position="124"/>
    </location>
</feature>
<dbReference type="NCBIfam" id="TIGR02614">
    <property type="entry name" value="ftsW"/>
    <property type="match status" value="1"/>
</dbReference>
<keyword evidence="5" id="KW-0328">Glycosyltransferase</keyword>
<keyword evidence="8" id="KW-0133">Cell shape</keyword>
<comment type="catalytic activity">
    <reaction evidence="20">
        <text>[GlcNAc-(1-&gt;4)-Mur2Ac(oyl-L-Ala-gamma-D-Glu-L-Lys-D-Ala-D-Ala)](n)-di-trans,octa-cis-undecaprenyl diphosphate + beta-D-GlcNAc-(1-&gt;4)-Mur2Ac(oyl-L-Ala-gamma-D-Glu-L-Lys-D-Ala-D-Ala)-di-trans,octa-cis-undecaprenyl diphosphate = [GlcNAc-(1-&gt;4)-Mur2Ac(oyl-L-Ala-gamma-D-Glu-L-Lys-D-Ala-D-Ala)](n+1)-di-trans,octa-cis-undecaprenyl diphosphate + di-trans,octa-cis-undecaprenyl diphosphate + H(+)</text>
        <dbReference type="Rhea" id="RHEA:23708"/>
        <dbReference type="Rhea" id="RHEA-COMP:9602"/>
        <dbReference type="Rhea" id="RHEA-COMP:9603"/>
        <dbReference type="ChEBI" id="CHEBI:15378"/>
        <dbReference type="ChEBI" id="CHEBI:58405"/>
        <dbReference type="ChEBI" id="CHEBI:60033"/>
        <dbReference type="ChEBI" id="CHEBI:78435"/>
        <dbReference type="EC" id="2.4.99.28"/>
    </reaction>
</comment>
<evidence type="ECO:0000256" key="12">
    <source>
        <dbReference type="ARBA" id="ARBA00023306"/>
    </source>
</evidence>
<comment type="pathway">
    <text evidence="2">Cell wall biogenesis; peptidoglycan biosynthesis.</text>
</comment>
<feature type="transmembrane region" description="Helical" evidence="21">
    <location>
        <begin position="7"/>
        <end position="26"/>
    </location>
</feature>
<keyword evidence="12" id="KW-0131">Cell cycle</keyword>
<evidence type="ECO:0000256" key="20">
    <source>
        <dbReference type="ARBA" id="ARBA00049902"/>
    </source>
</evidence>
<evidence type="ECO:0000256" key="21">
    <source>
        <dbReference type="SAM" id="Phobius"/>
    </source>
</evidence>
<evidence type="ECO:0000256" key="15">
    <source>
        <dbReference type="ARBA" id="ARBA00033270"/>
    </source>
</evidence>
<comment type="subcellular location">
    <subcellularLocation>
        <location evidence="1">Cell membrane</location>
        <topology evidence="1">Multi-pass membrane protein</topology>
    </subcellularLocation>
</comment>
<organism evidence="22 23">
    <name type="scientific">Candidatus Sherwoodlollariibacterium unditelluris</name>
    <dbReference type="NCBI Taxonomy" id="1974757"/>
    <lineage>
        <taxon>Bacteria</taxon>
        <taxon>Pseudomonadati</taxon>
        <taxon>Candidatus Omnitrophota</taxon>
        <taxon>Candidatus Sherwoodlollariibacterium</taxon>
    </lineage>
</organism>
<evidence type="ECO:0000256" key="9">
    <source>
        <dbReference type="ARBA" id="ARBA00022984"/>
    </source>
</evidence>
<feature type="transmembrane region" description="Helical" evidence="21">
    <location>
        <begin position="75"/>
        <end position="92"/>
    </location>
</feature>
<dbReference type="EMBL" id="PCRK01000167">
    <property type="protein sequence ID" value="PIP18774.1"/>
    <property type="molecule type" value="Genomic_DNA"/>
</dbReference>
<evidence type="ECO:0000256" key="6">
    <source>
        <dbReference type="ARBA" id="ARBA00022679"/>
    </source>
</evidence>
<dbReference type="AlphaFoldDB" id="A0A2G9YHV5"/>
<feature type="transmembrane region" description="Helical" evidence="21">
    <location>
        <begin position="302"/>
        <end position="328"/>
    </location>
</feature>
<evidence type="ECO:0000256" key="2">
    <source>
        <dbReference type="ARBA" id="ARBA00004752"/>
    </source>
</evidence>
<keyword evidence="11 21" id="KW-0472">Membrane</keyword>
<evidence type="ECO:0000313" key="22">
    <source>
        <dbReference type="EMBL" id="PIP18774.1"/>
    </source>
</evidence>
<feature type="transmembrane region" description="Helical" evidence="21">
    <location>
        <begin position="46"/>
        <end position="63"/>
    </location>
</feature>
<evidence type="ECO:0000256" key="16">
    <source>
        <dbReference type="ARBA" id="ARBA00038053"/>
    </source>
</evidence>
<evidence type="ECO:0000256" key="4">
    <source>
        <dbReference type="ARBA" id="ARBA00022618"/>
    </source>
</evidence>
<dbReference type="GO" id="GO:0032153">
    <property type="term" value="C:cell division site"/>
    <property type="evidence" value="ECO:0007669"/>
    <property type="project" value="TreeGrafter"/>
</dbReference>
<evidence type="ECO:0000256" key="1">
    <source>
        <dbReference type="ARBA" id="ARBA00004651"/>
    </source>
</evidence>
<comment type="similarity">
    <text evidence="16">Belongs to the SEDS family. FtsW subfamily.</text>
</comment>
<feature type="transmembrane region" description="Helical" evidence="21">
    <location>
        <begin position="334"/>
        <end position="358"/>
    </location>
</feature>
<dbReference type="GO" id="GO:0005886">
    <property type="term" value="C:plasma membrane"/>
    <property type="evidence" value="ECO:0007669"/>
    <property type="project" value="UniProtKB-SubCell"/>
</dbReference>
<feature type="transmembrane region" description="Helical" evidence="21">
    <location>
        <begin position="225"/>
        <end position="244"/>
    </location>
</feature>
<gene>
    <name evidence="22" type="primary">ftsW</name>
    <name evidence="22" type="ORF">COX41_06505</name>
</gene>
<evidence type="ECO:0000256" key="14">
    <source>
        <dbReference type="ARBA" id="ARBA00032370"/>
    </source>
</evidence>
<feature type="transmembrane region" description="Helical" evidence="21">
    <location>
        <begin position="272"/>
        <end position="290"/>
    </location>
</feature>
<feature type="transmembrane region" description="Helical" evidence="21">
    <location>
        <begin position="187"/>
        <end position="205"/>
    </location>
</feature>
<protein>
    <recommendedName>
        <fullName evidence="17">Probable peptidoglycan glycosyltransferase FtsW</fullName>
        <ecNumber evidence="19">2.4.99.28</ecNumber>
    </recommendedName>
    <alternativeName>
        <fullName evidence="18">Cell division protein FtsW</fullName>
    </alternativeName>
    <alternativeName>
        <fullName evidence="15">Cell wall polymerase</fullName>
    </alternativeName>
    <alternativeName>
        <fullName evidence="14">Peptidoglycan polymerase</fullName>
    </alternativeName>
</protein>
<reference evidence="22 23" key="1">
    <citation type="submission" date="2017-09" db="EMBL/GenBank/DDBJ databases">
        <title>Depth-based differentiation of microbial function through sediment-hosted aquifers and enrichment of novel symbionts in the deep terrestrial subsurface.</title>
        <authorList>
            <person name="Probst A.J."/>
            <person name="Ladd B."/>
            <person name="Jarett J.K."/>
            <person name="Geller-Mcgrath D.E."/>
            <person name="Sieber C.M."/>
            <person name="Emerson J.B."/>
            <person name="Anantharaman K."/>
            <person name="Thomas B.C."/>
            <person name="Malmstrom R."/>
            <person name="Stieglmeier M."/>
            <person name="Klingl A."/>
            <person name="Woyke T."/>
            <person name="Ryan C.M."/>
            <person name="Banfield J.F."/>
        </authorList>
    </citation>
    <scope>NUCLEOTIDE SEQUENCE [LARGE SCALE GENOMIC DNA]</scope>
    <source>
        <strain evidence="22">CG23_combo_of_CG06-09_8_20_14_all_41_10</strain>
    </source>
</reference>
<keyword evidence="6" id="KW-0808">Transferase</keyword>
<keyword evidence="9" id="KW-0573">Peptidoglycan synthesis</keyword>
<keyword evidence="10 21" id="KW-1133">Transmembrane helix</keyword>
<dbReference type="Pfam" id="PF01098">
    <property type="entry name" value="FTSW_RODA_SPOVE"/>
    <property type="match status" value="1"/>
</dbReference>
<dbReference type="GO" id="GO:0008360">
    <property type="term" value="P:regulation of cell shape"/>
    <property type="evidence" value="ECO:0007669"/>
    <property type="project" value="UniProtKB-KW"/>
</dbReference>
<dbReference type="PANTHER" id="PTHR30474:SF2">
    <property type="entry name" value="PEPTIDOGLYCAN GLYCOSYLTRANSFERASE FTSW-RELATED"/>
    <property type="match status" value="1"/>
</dbReference>
<evidence type="ECO:0000256" key="3">
    <source>
        <dbReference type="ARBA" id="ARBA00022475"/>
    </source>
</evidence>
<feature type="transmembrane region" description="Helical" evidence="21">
    <location>
        <begin position="136"/>
        <end position="157"/>
    </location>
</feature>